<dbReference type="UniPathway" id="UPA00545">
    <property type="reaction ID" value="UER00823"/>
</dbReference>
<evidence type="ECO:0000313" key="15">
    <source>
        <dbReference type="EMBL" id="RVW97865.1"/>
    </source>
</evidence>
<evidence type="ECO:0000256" key="3">
    <source>
        <dbReference type="ARBA" id="ARBA00007786"/>
    </source>
</evidence>
<sequence length="1363" mass="152536">MGPRSPSSILTAALKTTLNEARIAVQMVTRFNALSSSYREQIAIEDCKELLDFSVSELAWSLLEMKSIRAGSTNVQSEGNLKAWLSAALSNQDTCLEGFEGTDRRIESFIRGSLKQVTQLISNVLAMYVQLHSLPFKPPRNSTEKSPSQDFPKWMTDGDKDLLLAHPNQMGVDTIVSLDGSGHYRSIAQAIYEAPSYSNRRYIIYVKKGVYKENIDMKKKKTKIMIVGDGIGATVVTGNRNFMQGWTTFRTATVAVSGKGFIARDITFRNTAGPKNFQGVALRVDSDQSAFYRCSMEGYQDTLYAHSLRQFYRECDIHGTIDFIFGNGAAVLQNCKIFTRKPLPLQKVTITAQGRKSPDQSTGFSIQDSYVYATQPTYLGRPWKQYSRTVFLNTYMSSLVQPRGWLEWNGNFALGTLYYGEYRNYGPGALLSGRVQWPGYHKIQDTSVANFFTVGRFIDGLSWLPSTGVRFSAETYTPHWGGKLAKKIEEVLLCSSADPLLIVFELVAGLLNMAQNYYNNDRGKKKKLAIIGFSSIFLVAMVIAVIASVSSSSNDSGNAQKQEISSSMKAIQAICQPTDYKDACVNSLTSKAGNTTDPKDLVQAAFASAMEHLSAAAKNSTLLQELNKDPRASQALQNCEDLVNYAIDDLKKSFNQVGDFDYSKMDNIIADIKIWLSAVITYQETCLDGFENTTGDAGEKMRQILKTSMELSSNGLAIVGEVSSILSNLQLANLNRRLLSDDPADPDNHIDDEFPYWSHSEGRKLLQANVSELKPNLTVAKDGSGDFKTINEAIRQLPKFSNQTFILYIKKGIYEEQVQINKTFTNLMMVGDGPTKTKITGSLNFVDGTPTFKTATVAVLGDGFIAKGIGFENSAGAAKHQAVALRVQSDRSIFYNCQMDGYQDTLYTHTKRQFYRDCTISGTIDFIFGDAAVIFQNCTFVVRKPLDNQQCIVTAQGRKERRQPSAIIIQNSTFTADPEYYPYRNELKSYLGRPWKEFSRTIIMESYIEDLIQPSGWLPWAGDFALRTCFYTEFRNRGPGAKTHDRVKWRGIKTIKPSHAIDFAPGRFLSGDRWIPSTGVPYNSGLFTLLSNVTTKSQANHQNDDVSNLDSSIGIPVLDESLKAQLKRSRFLWRHRRRPRPLTHPAGNTVAGVFIAEKKMTPSRSARRVALTRSVAVGTPILHPPPLSIIPGPSRNLEIFISSDSSSDSEHETSNHSKRRKHNDRPKKNKEKERSKSHHRKRHKQKDKETTVLISDEKISNDQDAIRENISSISHVQMFGWGASLDQYVGAYNIFFLFMDWLFEIGAGKEQDERSSSPVQLSKFLGRGKDDSVRRSAVSGKKILLKLDKSRKIRQQKTNETNC</sequence>
<dbReference type="Proteomes" id="UP000288805">
    <property type="component" value="Unassembled WGS sequence"/>
</dbReference>
<evidence type="ECO:0000256" key="13">
    <source>
        <dbReference type="SAM" id="Phobius"/>
    </source>
</evidence>
<keyword evidence="5" id="KW-0378">Hydrolase</keyword>
<feature type="compositionally biased region" description="Basic residues" evidence="12">
    <location>
        <begin position="1216"/>
        <end position="1245"/>
    </location>
</feature>
<dbReference type="PANTHER" id="PTHR31707">
    <property type="entry name" value="PECTINESTERASE"/>
    <property type="match status" value="1"/>
</dbReference>
<dbReference type="EC" id="3.1.1.11" evidence="4"/>
<feature type="domain" description="Pectinesterase inhibitor" evidence="14">
    <location>
        <begin position="566"/>
        <end position="718"/>
    </location>
</feature>
<dbReference type="PROSITE" id="PS00800">
    <property type="entry name" value="PECTINESTERASE_1"/>
    <property type="match status" value="1"/>
</dbReference>
<evidence type="ECO:0000256" key="5">
    <source>
        <dbReference type="ARBA" id="ARBA00022801"/>
    </source>
</evidence>
<evidence type="ECO:0000313" key="16">
    <source>
        <dbReference type="Proteomes" id="UP000288805"/>
    </source>
</evidence>
<reference evidence="15 16" key="1">
    <citation type="journal article" date="2018" name="PLoS Genet.">
        <title>Population sequencing reveals clonal diversity and ancestral inbreeding in the grapevine cultivar Chardonnay.</title>
        <authorList>
            <person name="Roach M.J."/>
            <person name="Johnson D.L."/>
            <person name="Bohlmann J."/>
            <person name="van Vuuren H.J."/>
            <person name="Jones S.J."/>
            <person name="Pretorius I.S."/>
            <person name="Schmidt S.A."/>
            <person name="Borneman A.R."/>
        </authorList>
    </citation>
    <scope>NUCLEOTIDE SEQUENCE [LARGE SCALE GENOMIC DNA]</scope>
    <source>
        <strain evidence="16">cv. Chardonnay</strain>
        <tissue evidence="15">Leaf</tissue>
    </source>
</reference>
<dbReference type="SMART" id="SM00856">
    <property type="entry name" value="PMEI"/>
    <property type="match status" value="2"/>
</dbReference>
<feature type="transmembrane region" description="Helical" evidence="13">
    <location>
        <begin position="500"/>
        <end position="518"/>
    </location>
</feature>
<evidence type="ECO:0000256" key="6">
    <source>
        <dbReference type="ARBA" id="ARBA00023085"/>
    </source>
</evidence>
<evidence type="ECO:0000256" key="1">
    <source>
        <dbReference type="ARBA" id="ARBA00005184"/>
    </source>
</evidence>
<gene>
    <name evidence="15" type="primary">PME22_1</name>
    <name evidence="15" type="ORF">CK203_021173</name>
</gene>
<keyword evidence="13" id="KW-0812">Transmembrane</keyword>
<dbReference type="NCBIfam" id="TIGR01614">
    <property type="entry name" value="PME_inhib"/>
    <property type="match status" value="2"/>
</dbReference>
<dbReference type="InterPro" id="IPR006501">
    <property type="entry name" value="Pectinesterase_inhib_dom"/>
</dbReference>
<proteinExistence type="inferred from homology"/>
<evidence type="ECO:0000256" key="2">
    <source>
        <dbReference type="ARBA" id="ARBA00006027"/>
    </source>
</evidence>
<dbReference type="FunFam" id="2.160.20.10:FF:000001">
    <property type="entry name" value="Pectinesterase"/>
    <property type="match status" value="2"/>
</dbReference>
<evidence type="ECO:0000256" key="10">
    <source>
        <dbReference type="ARBA" id="ARBA00057335"/>
    </source>
</evidence>
<feature type="active site" evidence="11">
    <location>
        <position position="322"/>
    </location>
</feature>
<keyword evidence="7" id="KW-1015">Disulfide bond</keyword>
<dbReference type="GO" id="GO:0045490">
    <property type="term" value="P:pectin catabolic process"/>
    <property type="evidence" value="ECO:0007669"/>
    <property type="project" value="UniProtKB-UniPathway"/>
</dbReference>
<evidence type="ECO:0000256" key="7">
    <source>
        <dbReference type="ARBA" id="ARBA00023157"/>
    </source>
</evidence>
<comment type="pathway">
    <text evidence="1">Glycan metabolism; pectin degradation; 2-dehydro-3-deoxy-D-gluconate from pectin: step 1/5.</text>
</comment>
<evidence type="ECO:0000256" key="12">
    <source>
        <dbReference type="SAM" id="MobiDB-lite"/>
    </source>
</evidence>
<dbReference type="SUPFAM" id="SSF101148">
    <property type="entry name" value="Plant invertase/pectin methylesterase inhibitor"/>
    <property type="match status" value="2"/>
</dbReference>
<dbReference type="FunFam" id="1.20.140.40:FF:000001">
    <property type="entry name" value="Pectinesterase"/>
    <property type="match status" value="1"/>
</dbReference>
<name>A0A438IML8_VITVI</name>
<evidence type="ECO:0000256" key="9">
    <source>
        <dbReference type="ARBA" id="ARBA00047928"/>
    </source>
</evidence>
<feature type="domain" description="Pectinesterase inhibitor" evidence="14">
    <location>
        <begin position="5"/>
        <end position="127"/>
    </location>
</feature>
<dbReference type="GO" id="GO:0042545">
    <property type="term" value="P:cell wall modification"/>
    <property type="evidence" value="ECO:0007669"/>
    <property type="project" value="InterPro"/>
</dbReference>
<comment type="similarity">
    <text evidence="3">In the C-terminal section; belongs to the pectinesterase family.</text>
</comment>
<feature type="transmembrane region" description="Helical" evidence="13">
    <location>
        <begin position="530"/>
        <end position="549"/>
    </location>
</feature>
<protein>
    <recommendedName>
        <fullName evidence="4">pectinesterase</fullName>
        <ecNumber evidence="4">3.1.1.11</ecNumber>
    </recommendedName>
</protein>
<feature type="compositionally biased region" description="Basic and acidic residues" evidence="12">
    <location>
        <begin position="1246"/>
        <end position="1256"/>
    </location>
</feature>
<dbReference type="OrthoDB" id="2019149at2759"/>
<accession>A0A438IML8</accession>
<evidence type="ECO:0000256" key="11">
    <source>
        <dbReference type="PROSITE-ProRule" id="PRU10040"/>
    </source>
</evidence>
<dbReference type="InterPro" id="IPR011050">
    <property type="entry name" value="Pectin_lyase_fold/virulence"/>
</dbReference>
<dbReference type="CDD" id="cd15798">
    <property type="entry name" value="PMEI-like_3"/>
    <property type="match status" value="1"/>
</dbReference>
<feature type="region of interest" description="Disordered" evidence="12">
    <location>
        <begin position="1203"/>
        <end position="1256"/>
    </location>
</feature>
<comment type="catalytic activity">
    <reaction evidence="9">
        <text>[(1-&gt;4)-alpha-D-galacturonosyl methyl ester](n) + n H2O = [(1-&gt;4)-alpha-D-galacturonosyl](n) + n methanol + n H(+)</text>
        <dbReference type="Rhea" id="RHEA:22380"/>
        <dbReference type="Rhea" id="RHEA-COMP:14570"/>
        <dbReference type="Rhea" id="RHEA-COMP:14573"/>
        <dbReference type="ChEBI" id="CHEBI:15377"/>
        <dbReference type="ChEBI" id="CHEBI:15378"/>
        <dbReference type="ChEBI" id="CHEBI:17790"/>
        <dbReference type="ChEBI" id="CHEBI:140522"/>
        <dbReference type="ChEBI" id="CHEBI:140523"/>
        <dbReference type="EC" id="3.1.1.11"/>
    </reaction>
</comment>
<dbReference type="InterPro" id="IPR000070">
    <property type="entry name" value="Pectinesterase_cat"/>
</dbReference>
<dbReference type="Gene3D" id="2.160.20.10">
    <property type="entry name" value="Single-stranded right-handed beta-helix, Pectin lyase-like"/>
    <property type="match status" value="2"/>
</dbReference>
<keyword evidence="6" id="KW-0063">Aspartyl esterase</keyword>
<keyword evidence="13" id="KW-0472">Membrane</keyword>
<dbReference type="InterPro" id="IPR033131">
    <property type="entry name" value="Pectinesterase_Asp_AS"/>
</dbReference>
<feature type="active site" evidence="11">
    <location>
        <position position="925"/>
    </location>
</feature>
<dbReference type="PROSITE" id="PS00503">
    <property type="entry name" value="PECTINESTERASE_2"/>
    <property type="match status" value="2"/>
</dbReference>
<evidence type="ECO:0000256" key="4">
    <source>
        <dbReference type="ARBA" id="ARBA00013229"/>
    </source>
</evidence>
<comment type="caution">
    <text evidence="15">The sequence shown here is derived from an EMBL/GenBank/DDBJ whole genome shotgun (WGS) entry which is preliminary data.</text>
</comment>
<dbReference type="InterPro" id="IPR035513">
    <property type="entry name" value="Invertase/methylesterase_inhib"/>
</dbReference>
<dbReference type="Pfam" id="PF04043">
    <property type="entry name" value="PMEI"/>
    <property type="match status" value="2"/>
</dbReference>
<keyword evidence="13" id="KW-1133">Transmembrane helix</keyword>
<organism evidence="15 16">
    <name type="scientific">Vitis vinifera</name>
    <name type="common">Grape</name>
    <dbReference type="NCBI Taxonomy" id="29760"/>
    <lineage>
        <taxon>Eukaryota</taxon>
        <taxon>Viridiplantae</taxon>
        <taxon>Streptophyta</taxon>
        <taxon>Embryophyta</taxon>
        <taxon>Tracheophyta</taxon>
        <taxon>Spermatophyta</taxon>
        <taxon>Magnoliopsida</taxon>
        <taxon>eudicotyledons</taxon>
        <taxon>Gunneridae</taxon>
        <taxon>Pentapetalae</taxon>
        <taxon>rosids</taxon>
        <taxon>Vitales</taxon>
        <taxon>Vitaceae</taxon>
        <taxon>Viteae</taxon>
        <taxon>Vitis</taxon>
    </lineage>
</organism>
<comment type="similarity">
    <text evidence="2">In the N-terminal section; belongs to the PMEI family.</text>
</comment>
<evidence type="ECO:0000259" key="14">
    <source>
        <dbReference type="SMART" id="SM00856"/>
    </source>
</evidence>
<dbReference type="EMBL" id="QGNW01000097">
    <property type="protein sequence ID" value="RVW97865.1"/>
    <property type="molecule type" value="Genomic_DNA"/>
</dbReference>
<evidence type="ECO:0000256" key="8">
    <source>
        <dbReference type="ARBA" id="ARBA00023180"/>
    </source>
</evidence>
<dbReference type="InterPro" id="IPR012334">
    <property type="entry name" value="Pectin_lyas_fold"/>
</dbReference>
<dbReference type="GO" id="GO:0030599">
    <property type="term" value="F:pectinesterase activity"/>
    <property type="evidence" value="ECO:0007669"/>
    <property type="project" value="UniProtKB-EC"/>
</dbReference>
<dbReference type="Gene3D" id="1.20.140.40">
    <property type="entry name" value="Invertase/pectin methylesterase inhibitor family protein"/>
    <property type="match status" value="2"/>
</dbReference>
<dbReference type="SUPFAM" id="SSF51126">
    <property type="entry name" value="Pectin lyase-like"/>
    <property type="match status" value="2"/>
</dbReference>
<dbReference type="Pfam" id="PF01095">
    <property type="entry name" value="Pectinesterase"/>
    <property type="match status" value="2"/>
</dbReference>
<dbReference type="GO" id="GO:0004857">
    <property type="term" value="F:enzyme inhibitor activity"/>
    <property type="evidence" value="ECO:0007669"/>
    <property type="project" value="InterPro"/>
</dbReference>
<dbReference type="CDD" id="cd15799">
    <property type="entry name" value="PMEI-like_4"/>
    <property type="match status" value="1"/>
</dbReference>
<keyword evidence="8" id="KW-0325">Glycoprotein</keyword>
<dbReference type="InterPro" id="IPR018040">
    <property type="entry name" value="Pectinesterase_Tyr_AS"/>
</dbReference>
<comment type="function">
    <text evidence="10">Acts in the modification of cell walls via demethylesterification of cell wall pectin.</text>
</comment>